<proteinExistence type="predicted"/>
<dbReference type="Proteomes" id="UP000829364">
    <property type="component" value="Chromosome 14"/>
</dbReference>
<dbReference type="AlphaFoldDB" id="A0A9Q8VHP9"/>
<reference evidence="2" key="1">
    <citation type="submission" date="2021-11" db="EMBL/GenBank/DDBJ databases">
        <title>Purpureocillium_takamizusanense_genome.</title>
        <authorList>
            <person name="Nguyen N.-H."/>
        </authorList>
    </citation>
    <scope>NUCLEOTIDE SEQUENCE</scope>
    <source>
        <strain evidence="2">PT3</strain>
    </source>
</reference>
<name>A0A9Q8VHP9_9HYPO</name>
<sequence>MAEAQTTVRLPHRLGCMACLSCLCLSPLRPPTHVVESHPECRFLWLWHSDSHRADEVQCRVSAKRPQTVDAFGGLLGHEILDCARRRPFACRPPHGGSLSVPVRSPAEAGVRFSTQAPHQTSTGLDKQDQTRQDQSTSGGRRKREAKDTGGRLMASRRIS</sequence>
<organism evidence="2 3">
    <name type="scientific">Purpureocillium takamizusanense</name>
    <dbReference type="NCBI Taxonomy" id="2060973"/>
    <lineage>
        <taxon>Eukaryota</taxon>
        <taxon>Fungi</taxon>
        <taxon>Dikarya</taxon>
        <taxon>Ascomycota</taxon>
        <taxon>Pezizomycotina</taxon>
        <taxon>Sordariomycetes</taxon>
        <taxon>Hypocreomycetidae</taxon>
        <taxon>Hypocreales</taxon>
        <taxon>Ophiocordycipitaceae</taxon>
        <taxon>Purpureocillium</taxon>
    </lineage>
</organism>
<evidence type="ECO:0000313" key="3">
    <source>
        <dbReference type="Proteomes" id="UP000829364"/>
    </source>
</evidence>
<evidence type="ECO:0000313" key="2">
    <source>
        <dbReference type="EMBL" id="UNI25052.1"/>
    </source>
</evidence>
<feature type="region of interest" description="Disordered" evidence="1">
    <location>
        <begin position="114"/>
        <end position="160"/>
    </location>
</feature>
<gene>
    <name evidence="2" type="ORF">JDV02_010760</name>
</gene>
<accession>A0A9Q8VHP9</accession>
<dbReference type="RefSeq" id="XP_047848533.1">
    <property type="nucleotide sequence ID" value="XM_047992519.1"/>
</dbReference>
<dbReference type="GeneID" id="72072703"/>
<keyword evidence="3" id="KW-1185">Reference proteome</keyword>
<dbReference type="KEGG" id="ptkz:JDV02_010760"/>
<evidence type="ECO:0000256" key="1">
    <source>
        <dbReference type="SAM" id="MobiDB-lite"/>
    </source>
</evidence>
<feature type="compositionally biased region" description="Polar residues" evidence="1">
    <location>
        <begin position="114"/>
        <end position="125"/>
    </location>
</feature>
<protein>
    <submittedName>
        <fullName evidence="2">Uncharacterized protein</fullName>
    </submittedName>
</protein>
<dbReference type="EMBL" id="CP086367">
    <property type="protein sequence ID" value="UNI25052.1"/>
    <property type="molecule type" value="Genomic_DNA"/>
</dbReference>